<evidence type="ECO:0000259" key="5">
    <source>
        <dbReference type="PROSITE" id="PS50043"/>
    </source>
</evidence>
<protein>
    <recommendedName>
        <fullName evidence="5">HTH luxR-type domain-containing protein</fullName>
    </recommendedName>
</protein>
<keyword evidence="2" id="KW-0238">DNA-binding</keyword>
<dbReference type="RefSeq" id="WP_035949697.1">
    <property type="nucleotide sequence ID" value="NZ_BMEA01000001.1"/>
</dbReference>
<dbReference type="Proteomes" id="UP000628079">
    <property type="component" value="Unassembled WGS sequence"/>
</dbReference>
<accession>A0A8H9FPE9</accession>
<sequence>MLVRPHVLAGLLAGETYAQIAARLFITDKTVSTHVSHVLRKTGTSSRVELADFVRRGQDGRSGAEGGAATTGPTSQGVGEAFSGE</sequence>
<evidence type="ECO:0000256" key="2">
    <source>
        <dbReference type="ARBA" id="ARBA00023125"/>
    </source>
</evidence>
<dbReference type="GO" id="GO:0003677">
    <property type="term" value="F:DNA binding"/>
    <property type="evidence" value="ECO:0007669"/>
    <property type="project" value="UniProtKB-KW"/>
</dbReference>
<evidence type="ECO:0000313" key="6">
    <source>
        <dbReference type="EMBL" id="GGB67147.1"/>
    </source>
</evidence>
<dbReference type="PROSITE" id="PS50043">
    <property type="entry name" value="HTH_LUXR_2"/>
    <property type="match status" value="1"/>
</dbReference>
<evidence type="ECO:0000256" key="1">
    <source>
        <dbReference type="ARBA" id="ARBA00023015"/>
    </source>
</evidence>
<dbReference type="InterPro" id="IPR036388">
    <property type="entry name" value="WH-like_DNA-bd_sf"/>
</dbReference>
<dbReference type="PANTHER" id="PTHR44688">
    <property type="entry name" value="DNA-BINDING TRANSCRIPTIONAL ACTIVATOR DEVR_DOSR"/>
    <property type="match status" value="1"/>
</dbReference>
<dbReference type="Gene3D" id="1.10.10.10">
    <property type="entry name" value="Winged helix-like DNA-binding domain superfamily/Winged helix DNA-binding domain"/>
    <property type="match status" value="1"/>
</dbReference>
<evidence type="ECO:0000256" key="3">
    <source>
        <dbReference type="ARBA" id="ARBA00023163"/>
    </source>
</evidence>
<dbReference type="PANTHER" id="PTHR44688:SF16">
    <property type="entry name" value="DNA-BINDING TRANSCRIPTIONAL ACTIVATOR DEVR_DOSR"/>
    <property type="match status" value="1"/>
</dbReference>
<organism evidence="6 7">
    <name type="scientific">Knoellia flava</name>
    <dbReference type="NCBI Taxonomy" id="913969"/>
    <lineage>
        <taxon>Bacteria</taxon>
        <taxon>Bacillati</taxon>
        <taxon>Actinomycetota</taxon>
        <taxon>Actinomycetes</taxon>
        <taxon>Micrococcales</taxon>
        <taxon>Intrasporangiaceae</taxon>
        <taxon>Knoellia</taxon>
    </lineage>
</organism>
<dbReference type="SUPFAM" id="SSF46894">
    <property type="entry name" value="C-terminal effector domain of the bipartite response regulators"/>
    <property type="match status" value="1"/>
</dbReference>
<dbReference type="GO" id="GO:0006355">
    <property type="term" value="P:regulation of DNA-templated transcription"/>
    <property type="evidence" value="ECO:0007669"/>
    <property type="project" value="InterPro"/>
</dbReference>
<dbReference type="PROSITE" id="PS00622">
    <property type="entry name" value="HTH_LUXR_1"/>
    <property type="match status" value="1"/>
</dbReference>
<dbReference type="Pfam" id="PF00196">
    <property type="entry name" value="GerE"/>
    <property type="match status" value="1"/>
</dbReference>
<feature type="region of interest" description="Disordered" evidence="4">
    <location>
        <begin position="56"/>
        <end position="85"/>
    </location>
</feature>
<name>A0A8H9FPE9_9MICO</name>
<dbReference type="CDD" id="cd06170">
    <property type="entry name" value="LuxR_C_like"/>
    <property type="match status" value="1"/>
</dbReference>
<evidence type="ECO:0000313" key="7">
    <source>
        <dbReference type="Proteomes" id="UP000628079"/>
    </source>
</evidence>
<dbReference type="InterPro" id="IPR000792">
    <property type="entry name" value="Tscrpt_reg_LuxR_C"/>
</dbReference>
<keyword evidence="1" id="KW-0805">Transcription regulation</keyword>
<dbReference type="SMART" id="SM00421">
    <property type="entry name" value="HTH_LUXR"/>
    <property type="match status" value="1"/>
</dbReference>
<dbReference type="PRINTS" id="PR00038">
    <property type="entry name" value="HTHLUXR"/>
</dbReference>
<gene>
    <name evidence="6" type="ORF">GCM10011314_02940</name>
</gene>
<dbReference type="AlphaFoldDB" id="A0A8H9FPE9"/>
<evidence type="ECO:0000256" key="4">
    <source>
        <dbReference type="SAM" id="MobiDB-lite"/>
    </source>
</evidence>
<dbReference type="InterPro" id="IPR016032">
    <property type="entry name" value="Sig_transdc_resp-reg_C-effctor"/>
</dbReference>
<comment type="caution">
    <text evidence="6">The sequence shown here is derived from an EMBL/GenBank/DDBJ whole genome shotgun (WGS) entry which is preliminary data.</text>
</comment>
<reference evidence="6" key="2">
    <citation type="submission" date="2020-09" db="EMBL/GenBank/DDBJ databases">
        <authorList>
            <person name="Sun Q."/>
            <person name="Zhou Y."/>
        </authorList>
    </citation>
    <scope>NUCLEOTIDE SEQUENCE</scope>
    <source>
        <strain evidence="6">CGMCC 1.10749</strain>
    </source>
</reference>
<keyword evidence="3" id="KW-0804">Transcription</keyword>
<feature type="domain" description="HTH luxR-type" evidence="5">
    <location>
        <begin position="1"/>
        <end position="58"/>
    </location>
</feature>
<dbReference type="EMBL" id="BMEA01000001">
    <property type="protein sequence ID" value="GGB67147.1"/>
    <property type="molecule type" value="Genomic_DNA"/>
</dbReference>
<reference evidence="6" key="1">
    <citation type="journal article" date="2014" name="Int. J. Syst. Evol. Microbiol.">
        <title>Complete genome sequence of Corynebacterium casei LMG S-19264T (=DSM 44701T), isolated from a smear-ripened cheese.</title>
        <authorList>
            <consortium name="US DOE Joint Genome Institute (JGI-PGF)"/>
            <person name="Walter F."/>
            <person name="Albersmeier A."/>
            <person name="Kalinowski J."/>
            <person name="Ruckert C."/>
        </authorList>
    </citation>
    <scope>NUCLEOTIDE SEQUENCE</scope>
    <source>
        <strain evidence="6">CGMCC 1.10749</strain>
    </source>
</reference>
<proteinExistence type="predicted"/>